<comment type="caution">
    <text evidence="1">The sequence shown here is derived from an EMBL/GenBank/DDBJ whole genome shotgun (WGS) entry which is preliminary data.</text>
</comment>
<evidence type="ECO:0000313" key="2">
    <source>
        <dbReference type="Proteomes" id="UP001218218"/>
    </source>
</evidence>
<name>A0AAD7EAU5_9AGAR</name>
<dbReference type="SUPFAM" id="SSF56219">
    <property type="entry name" value="DNase I-like"/>
    <property type="match status" value="1"/>
</dbReference>
<dbReference type="Gene3D" id="3.60.10.10">
    <property type="entry name" value="Endonuclease/exonuclease/phosphatase"/>
    <property type="match status" value="1"/>
</dbReference>
<dbReference type="AlphaFoldDB" id="A0AAD7EAU5"/>
<reference evidence="1" key="1">
    <citation type="submission" date="2023-03" db="EMBL/GenBank/DDBJ databases">
        <title>Massive genome expansion in bonnet fungi (Mycena s.s.) driven by repeated elements and novel gene families across ecological guilds.</title>
        <authorList>
            <consortium name="Lawrence Berkeley National Laboratory"/>
            <person name="Harder C.B."/>
            <person name="Miyauchi S."/>
            <person name="Viragh M."/>
            <person name="Kuo A."/>
            <person name="Thoen E."/>
            <person name="Andreopoulos B."/>
            <person name="Lu D."/>
            <person name="Skrede I."/>
            <person name="Drula E."/>
            <person name="Henrissat B."/>
            <person name="Morin E."/>
            <person name="Kohler A."/>
            <person name="Barry K."/>
            <person name="LaButti K."/>
            <person name="Morin E."/>
            <person name="Salamov A."/>
            <person name="Lipzen A."/>
            <person name="Mereny Z."/>
            <person name="Hegedus B."/>
            <person name="Baldrian P."/>
            <person name="Stursova M."/>
            <person name="Weitz H."/>
            <person name="Taylor A."/>
            <person name="Grigoriev I.V."/>
            <person name="Nagy L.G."/>
            <person name="Martin F."/>
            <person name="Kauserud H."/>
        </authorList>
    </citation>
    <scope>NUCLEOTIDE SEQUENCE</scope>
    <source>
        <strain evidence="1">CBHHK002</strain>
    </source>
</reference>
<organism evidence="1 2">
    <name type="scientific">Mycena albidolilacea</name>
    <dbReference type="NCBI Taxonomy" id="1033008"/>
    <lineage>
        <taxon>Eukaryota</taxon>
        <taxon>Fungi</taxon>
        <taxon>Dikarya</taxon>
        <taxon>Basidiomycota</taxon>
        <taxon>Agaricomycotina</taxon>
        <taxon>Agaricomycetes</taxon>
        <taxon>Agaricomycetidae</taxon>
        <taxon>Agaricales</taxon>
        <taxon>Marasmiineae</taxon>
        <taxon>Mycenaceae</taxon>
        <taxon>Mycena</taxon>
    </lineage>
</organism>
<accession>A0AAD7EAU5</accession>
<keyword evidence="2" id="KW-1185">Reference proteome</keyword>
<dbReference type="Proteomes" id="UP001218218">
    <property type="component" value="Unassembled WGS sequence"/>
</dbReference>
<sequence length="375" mass="43057">MSSIIALPGTISVDLTSAVSTSPLFNTKASPALAAGALVDGFRETYPAARAYTFIQPQNLGGSQSRIDRLYVKRDLYEEMFEWDIQAVGINTDHRMVTMKISTADTPTISHGRWVWPAHIIRDKVLAEFIDSEGLKLMAAAAEVAKLEEIGQWNTNNNVQTLWMKYKLTIGNKARERAKIVVPTIVEEIVELKNKIDAIEMDEELTEEEIKLSCTVLQEKLSKLAQQKHNDTRLGSQIRNRLEGEVITKYWTGINKPYAPREIIHRLVKDTRAEIPQYETNSKRMANMARDYHNKIQKERAEVLPEIREEKIKTVLERTTRKVTEERGELMKARLTLEEVRYALRRSANYKAPGLDGIPYEVWKVLDQRYESRKK</sequence>
<protein>
    <submittedName>
        <fullName evidence="1">Uncharacterized protein</fullName>
    </submittedName>
</protein>
<proteinExistence type="predicted"/>
<evidence type="ECO:0000313" key="1">
    <source>
        <dbReference type="EMBL" id="KAJ7308559.1"/>
    </source>
</evidence>
<dbReference type="InterPro" id="IPR036691">
    <property type="entry name" value="Endo/exonu/phosph_ase_sf"/>
</dbReference>
<dbReference type="EMBL" id="JARIHO010000085">
    <property type="protein sequence ID" value="KAJ7308559.1"/>
    <property type="molecule type" value="Genomic_DNA"/>
</dbReference>
<gene>
    <name evidence="1" type="ORF">DFH08DRAFT_792658</name>
</gene>